<dbReference type="InterPro" id="IPR006015">
    <property type="entry name" value="Universal_stress_UspA"/>
</dbReference>
<dbReference type="GO" id="GO:0015297">
    <property type="term" value="F:antiporter activity"/>
    <property type="evidence" value="ECO:0007669"/>
    <property type="project" value="InterPro"/>
</dbReference>
<dbReference type="InterPro" id="IPR050794">
    <property type="entry name" value="CPA2_transporter"/>
</dbReference>
<feature type="transmembrane region" description="Helical" evidence="8">
    <location>
        <begin position="45"/>
        <end position="69"/>
    </location>
</feature>
<evidence type="ECO:0000256" key="5">
    <source>
        <dbReference type="ARBA" id="ARBA00022989"/>
    </source>
</evidence>
<dbReference type="PRINTS" id="PR01438">
    <property type="entry name" value="UNVRSLSTRESS"/>
</dbReference>
<evidence type="ECO:0000256" key="3">
    <source>
        <dbReference type="ARBA" id="ARBA00022448"/>
    </source>
</evidence>
<dbReference type="PANTHER" id="PTHR32468">
    <property type="entry name" value="CATION/H + ANTIPORTER"/>
    <property type="match status" value="1"/>
</dbReference>
<feature type="transmembrane region" description="Helical" evidence="8">
    <location>
        <begin position="297"/>
        <end position="315"/>
    </location>
</feature>
<dbReference type="GO" id="GO:1902600">
    <property type="term" value="P:proton transmembrane transport"/>
    <property type="evidence" value="ECO:0007669"/>
    <property type="project" value="InterPro"/>
</dbReference>
<dbReference type="PANTHER" id="PTHR32468:SF0">
    <property type="entry name" value="K(+)_H(+) ANTIPORTER 1"/>
    <property type="match status" value="1"/>
</dbReference>
<gene>
    <name evidence="11" type="ORF">AVDCRST_MAG86-3997</name>
</gene>
<dbReference type="Pfam" id="PF00999">
    <property type="entry name" value="Na_H_Exchanger"/>
    <property type="match status" value="1"/>
</dbReference>
<evidence type="ECO:0000256" key="2">
    <source>
        <dbReference type="ARBA" id="ARBA00008791"/>
    </source>
</evidence>
<dbReference type="EMBL" id="CADCWP010000336">
    <property type="protein sequence ID" value="CAA9587313.1"/>
    <property type="molecule type" value="Genomic_DNA"/>
</dbReference>
<evidence type="ECO:0000256" key="6">
    <source>
        <dbReference type="ARBA" id="ARBA00023065"/>
    </source>
</evidence>
<feature type="domain" description="UspA" evidence="9">
    <location>
        <begin position="499"/>
        <end position="565"/>
    </location>
</feature>
<keyword evidence="4 8" id="KW-0812">Transmembrane</keyword>
<evidence type="ECO:0000256" key="7">
    <source>
        <dbReference type="ARBA" id="ARBA00023136"/>
    </source>
</evidence>
<feature type="transmembrane region" description="Helical" evidence="8">
    <location>
        <begin position="212"/>
        <end position="233"/>
    </location>
</feature>
<reference evidence="11" key="1">
    <citation type="submission" date="2020-02" db="EMBL/GenBank/DDBJ databases">
        <authorList>
            <person name="Meier V. D."/>
        </authorList>
    </citation>
    <scope>NUCLEOTIDE SEQUENCE</scope>
    <source>
        <strain evidence="11">AVDCRST_MAG86</strain>
    </source>
</reference>
<evidence type="ECO:0000259" key="9">
    <source>
        <dbReference type="Pfam" id="PF00582"/>
    </source>
</evidence>
<evidence type="ECO:0000256" key="8">
    <source>
        <dbReference type="SAM" id="Phobius"/>
    </source>
</evidence>
<comment type="subcellular location">
    <subcellularLocation>
        <location evidence="1">Membrane</location>
        <topology evidence="1">Multi-pass membrane protein</topology>
    </subcellularLocation>
</comment>
<keyword evidence="3" id="KW-0813">Transport</keyword>
<sequence length="714" mass="75793">MDVFTAAPHHDVLVLVVQIATLLIAARSFGFLAQRFGQPAVVGEILSGVLLGPSLLSSLAPALGVWIVPQTEVQGYLLEVISLLGAMFLLIITGLETDLPLIRRHAKTALGVAAGGLVLPLVSGFVMALYLPDFLLADPERRLVFALFVATALSISAIPVIAKVLIDLNLMRRDIGQTIMAAGMVDDTVAWILLSIVLGLAGGGAVTAGNVLFSAGKIVVFMGLSFTLGRWLLKRALDFMQDRVVGPDRLLSLVVAAAFIWGAVAQAIQIEAVLGAFVVGILFGTMRRLPIDVVHKLESVAIGIFAPIFFAVAGLKVNIPSLLTPQLLLTTLIVLGVAVFGKTVGAYTGGRFIGLDHWRSLAYGSALNARGAVEIIIATIGLSLGILSQDMYSIIVLMAVATSLMAPALLRWTLQHVVPDEQESKRLRQEALTSGSLLARTNRVLLPVRQRSGEGRFDLQKIETQLIGRLGEGLAVTLLNVAPPGGRAEGAAYLNEMGALFAAQDLSKRVVETDDAATAILDEAQKDYDLIILGASEKASGRDVLFHPVTDEIIRLAPCPTMIVKGTRVAEHWPPLRILVPTNGSASARYAAEVAFALAGDAKVTLLSVVEGEKRGDYRFDSSVGARARQLSNAHSIVTSLQQLGEAQEVFAETEVRAGGSPEAVILECAERGHFDLIILGTDLRASTQRVFLGPRVEAVLDGATCPVIVVNAS</sequence>
<keyword evidence="7 8" id="KW-0472">Membrane</keyword>
<keyword evidence="5 8" id="KW-1133">Transmembrane helix</keyword>
<feature type="domain" description="UspA" evidence="9">
    <location>
        <begin position="577"/>
        <end position="711"/>
    </location>
</feature>
<evidence type="ECO:0000313" key="11">
    <source>
        <dbReference type="EMBL" id="CAA9587313.1"/>
    </source>
</evidence>
<feature type="transmembrane region" description="Helical" evidence="8">
    <location>
        <begin position="143"/>
        <end position="166"/>
    </location>
</feature>
<dbReference type="InterPro" id="IPR038770">
    <property type="entry name" value="Na+/solute_symporter_sf"/>
</dbReference>
<feature type="transmembrane region" description="Helical" evidence="8">
    <location>
        <begin position="12"/>
        <end position="33"/>
    </location>
</feature>
<protein>
    <submittedName>
        <fullName evidence="11">Uncharacterized protein</fullName>
    </submittedName>
</protein>
<feature type="domain" description="Cation/H+ exchanger transmembrane" evidence="10">
    <location>
        <begin position="25"/>
        <end position="415"/>
    </location>
</feature>
<dbReference type="GO" id="GO:0016020">
    <property type="term" value="C:membrane"/>
    <property type="evidence" value="ECO:0007669"/>
    <property type="project" value="UniProtKB-SubCell"/>
</dbReference>
<feature type="transmembrane region" description="Helical" evidence="8">
    <location>
        <begin position="75"/>
        <end position="97"/>
    </location>
</feature>
<organism evidence="11">
    <name type="scientific">uncultured Truepera sp</name>
    <dbReference type="NCBI Taxonomy" id="543023"/>
    <lineage>
        <taxon>Bacteria</taxon>
        <taxon>Thermotogati</taxon>
        <taxon>Deinococcota</taxon>
        <taxon>Deinococci</taxon>
        <taxon>Trueperales</taxon>
        <taxon>Trueperaceae</taxon>
        <taxon>Truepera</taxon>
        <taxon>environmental samples</taxon>
    </lineage>
</organism>
<keyword evidence="6" id="KW-0406">Ion transport</keyword>
<proteinExistence type="inferred from homology"/>
<evidence type="ECO:0000259" key="10">
    <source>
        <dbReference type="Pfam" id="PF00999"/>
    </source>
</evidence>
<dbReference type="Pfam" id="PF00582">
    <property type="entry name" value="Usp"/>
    <property type="match status" value="2"/>
</dbReference>
<name>A0A6J4VWN8_9DEIN</name>
<evidence type="ECO:0000256" key="4">
    <source>
        <dbReference type="ARBA" id="ARBA00022692"/>
    </source>
</evidence>
<accession>A0A6J4VWN8</accession>
<feature type="transmembrane region" description="Helical" evidence="8">
    <location>
        <begin position="253"/>
        <end position="285"/>
    </location>
</feature>
<feature type="transmembrane region" description="Helical" evidence="8">
    <location>
        <begin position="327"/>
        <end position="347"/>
    </location>
</feature>
<feature type="transmembrane region" description="Helical" evidence="8">
    <location>
        <begin position="367"/>
        <end position="387"/>
    </location>
</feature>
<dbReference type="AlphaFoldDB" id="A0A6J4VWN8"/>
<evidence type="ECO:0000256" key="1">
    <source>
        <dbReference type="ARBA" id="ARBA00004141"/>
    </source>
</evidence>
<feature type="transmembrane region" description="Helical" evidence="8">
    <location>
        <begin position="187"/>
        <end position="206"/>
    </location>
</feature>
<dbReference type="SUPFAM" id="SSF52402">
    <property type="entry name" value="Adenine nucleotide alpha hydrolases-like"/>
    <property type="match status" value="2"/>
</dbReference>
<dbReference type="Gene3D" id="3.40.50.12370">
    <property type="match status" value="1"/>
</dbReference>
<dbReference type="InterPro" id="IPR006153">
    <property type="entry name" value="Cation/H_exchanger_TM"/>
</dbReference>
<feature type="transmembrane region" description="Helical" evidence="8">
    <location>
        <begin position="109"/>
        <end position="131"/>
    </location>
</feature>
<dbReference type="InterPro" id="IPR006016">
    <property type="entry name" value="UspA"/>
</dbReference>
<comment type="similarity">
    <text evidence="2">Belongs to the universal stress protein A family.</text>
</comment>
<dbReference type="Gene3D" id="1.20.1530.20">
    <property type="match status" value="1"/>
</dbReference>
<dbReference type="CDD" id="cd00293">
    <property type="entry name" value="USP-like"/>
    <property type="match status" value="2"/>
</dbReference>